<comment type="catalytic activity">
    <reaction evidence="15">
        <text>a di-trans,poly-cis-dolichyl diphosphooligosaccharide + L-asparaginyl-[protein] = N(4)-(oligosaccharide-(1-&gt;4)-N-acetyl-beta-D-glucosaminyl-(1-&gt;4)-N-acetyl-beta-D-glucosaminyl)-L-asparaginyl-[protein] + a di-trans,poly-cis-dolichyl diphosphate + H(+)</text>
        <dbReference type="Rhea" id="RHEA:22980"/>
        <dbReference type="Rhea" id="RHEA-COMP:12804"/>
        <dbReference type="Rhea" id="RHEA-COMP:12805"/>
        <dbReference type="Rhea" id="RHEA-COMP:19506"/>
        <dbReference type="Rhea" id="RHEA-COMP:19509"/>
        <dbReference type="ChEBI" id="CHEBI:15378"/>
        <dbReference type="ChEBI" id="CHEBI:50347"/>
        <dbReference type="ChEBI" id="CHEBI:57497"/>
        <dbReference type="ChEBI" id="CHEBI:57570"/>
        <dbReference type="ChEBI" id="CHEBI:132529"/>
        <dbReference type="EC" id="2.4.99.18"/>
    </reaction>
</comment>
<dbReference type="PANTHER" id="PTHR13872:SF1">
    <property type="entry name" value="DOLICHYL-DIPHOSPHOOLIGOSACCHARIDE--PROTEIN GLYCOSYLTRANSFERASE SUBUNIT STT3B"/>
    <property type="match status" value="1"/>
</dbReference>
<comment type="cofactor">
    <cofactor evidence="1">
        <name>Mn(2+)</name>
        <dbReference type="ChEBI" id="CHEBI:29035"/>
    </cofactor>
</comment>
<evidence type="ECO:0000256" key="6">
    <source>
        <dbReference type="ARBA" id="ARBA00012605"/>
    </source>
</evidence>
<keyword evidence="12 16" id="KW-1133">Transmembrane helix</keyword>
<comment type="cofactor">
    <cofactor evidence="2">
        <name>Mg(2+)</name>
        <dbReference type="ChEBI" id="CHEBI:18420"/>
    </cofactor>
</comment>
<proteinExistence type="inferred from homology"/>
<accession>A0A175K1A9</accession>
<dbReference type="VEuPathDB" id="AmoebaDB:EHI_042580"/>
<evidence type="ECO:0000256" key="1">
    <source>
        <dbReference type="ARBA" id="ARBA00001936"/>
    </source>
</evidence>
<keyword evidence="9 16" id="KW-0812">Transmembrane</keyword>
<dbReference type="PANTHER" id="PTHR13872">
    <property type="entry name" value="DOLICHYL-DIPHOSPHOOLIGOSACCHARIDE--PROTEIN GLYCOSYLTRANSFERASE SUBUNIT"/>
    <property type="match status" value="1"/>
</dbReference>
<keyword evidence="7" id="KW-0328">Glycosyltransferase</keyword>
<dbReference type="Proteomes" id="UP000078387">
    <property type="component" value="Unassembled WGS sequence"/>
</dbReference>
<evidence type="ECO:0000256" key="5">
    <source>
        <dbReference type="ARBA" id="ARBA00010810"/>
    </source>
</evidence>
<keyword evidence="14" id="KW-0464">Manganese</keyword>
<dbReference type="UniPathway" id="UPA00378"/>
<keyword evidence="13 16" id="KW-0472">Membrane</keyword>
<comment type="similarity">
    <text evidence="5">Belongs to the STT3 family.</text>
</comment>
<feature type="transmembrane region" description="Helical" evidence="16">
    <location>
        <begin position="106"/>
        <end position="128"/>
    </location>
</feature>
<comment type="pathway">
    <text evidence="4">Protein modification; protein glycosylation.</text>
</comment>
<evidence type="ECO:0000313" key="19">
    <source>
        <dbReference type="Proteomes" id="UP000078387"/>
    </source>
</evidence>
<organism evidence="18 19">
    <name type="scientific">Entamoeba histolytica</name>
    <dbReference type="NCBI Taxonomy" id="5759"/>
    <lineage>
        <taxon>Eukaryota</taxon>
        <taxon>Amoebozoa</taxon>
        <taxon>Evosea</taxon>
        <taxon>Archamoebae</taxon>
        <taxon>Mastigamoebida</taxon>
        <taxon>Entamoebidae</taxon>
        <taxon>Entamoeba</taxon>
    </lineage>
</organism>
<dbReference type="Pfam" id="PF02516">
    <property type="entry name" value="STT3"/>
    <property type="match status" value="1"/>
</dbReference>
<dbReference type="VEuPathDB" id="AmoebaDB:EHI7A_097850"/>
<evidence type="ECO:0000256" key="9">
    <source>
        <dbReference type="ARBA" id="ARBA00022692"/>
    </source>
</evidence>
<evidence type="ECO:0000256" key="8">
    <source>
        <dbReference type="ARBA" id="ARBA00022679"/>
    </source>
</evidence>
<dbReference type="InterPro" id="IPR003674">
    <property type="entry name" value="Oligo_trans_STT3"/>
</dbReference>
<dbReference type="GO" id="GO:0046872">
    <property type="term" value="F:metal ion binding"/>
    <property type="evidence" value="ECO:0007669"/>
    <property type="project" value="UniProtKB-KW"/>
</dbReference>
<evidence type="ECO:0000256" key="13">
    <source>
        <dbReference type="ARBA" id="ARBA00023136"/>
    </source>
</evidence>
<dbReference type="VEuPathDB" id="AmoebaDB:EHI8A_104220"/>
<dbReference type="GO" id="GO:0012505">
    <property type="term" value="C:endomembrane system"/>
    <property type="evidence" value="ECO:0007669"/>
    <property type="project" value="UniProtKB-SubCell"/>
</dbReference>
<comment type="subcellular location">
    <subcellularLocation>
        <location evidence="3">Endomembrane system</location>
        <topology evidence="3">Multi-pass membrane protein</topology>
    </subcellularLocation>
</comment>
<evidence type="ECO:0000259" key="17">
    <source>
        <dbReference type="Pfam" id="PF02516"/>
    </source>
</evidence>
<evidence type="ECO:0000256" key="2">
    <source>
        <dbReference type="ARBA" id="ARBA00001946"/>
    </source>
</evidence>
<dbReference type="GO" id="GO:0004579">
    <property type="term" value="F:dolichyl-diphosphooligosaccharide-protein glycotransferase activity"/>
    <property type="evidence" value="ECO:0007669"/>
    <property type="project" value="UniProtKB-EC"/>
</dbReference>
<evidence type="ECO:0000256" key="11">
    <source>
        <dbReference type="ARBA" id="ARBA00022842"/>
    </source>
</evidence>
<dbReference type="GO" id="GO:0016020">
    <property type="term" value="C:membrane"/>
    <property type="evidence" value="ECO:0007669"/>
    <property type="project" value="InterPro"/>
</dbReference>
<evidence type="ECO:0000256" key="14">
    <source>
        <dbReference type="ARBA" id="ARBA00023211"/>
    </source>
</evidence>
<dbReference type="VEuPathDB" id="AmoebaDB:EHI5A_117610"/>
<dbReference type="InterPro" id="IPR048307">
    <property type="entry name" value="STT3_N"/>
</dbReference>
<evidence type="ECO:0000313" key="18">
    <source>
        <dbReference type="EMBL" id="GAT99717.1"/>
    </source>
</evidence>
<feature type="domain" description="Oligosaccharyl transferase STT3 N-terminal" evidence="17">
    <location>
        <begin position="12"/>
        <end position="149"/>
    </location>
</feature>
<sequence length="154" mass="17539">MGFFKTLVQLILKNIGITLICIIAFSSRLYSIIMYEAIIHEFDPYFNFRATKYLVEHGPTAFMNWFDPDSWYPLGRNIGTTVFPGLMFTSAFIFKFLAYFNLIIDVRLICVCMGPIYSVITCIVAYLFGSRVHSDRAGLFAAALISVVSHLIHI</sequence>
<evidence type="ECO:0000256" key="15">
    <source>
        <dbReference type="ARBA" id="ARBA00048829"/>
    </source>
</evidence>
<keyword evidence="11" id="KW-0460">Magnesium</keyword>
<feature type="transmembrane region" description="Helical" evidence="16">
    <location>
        <begin position="81"/>
        <end position="100"/>
    </location>
</feature>
<evidence type="ECO:0000256" key="4">
    <source>
        <dbReference type="ARBA" id="ARBA00004922"/>
    </source>
</evidence>
<comment type="caution">
    <text evidence="18">The sequence shown here is derived from an EMBL/GenBank/DDBJ whole genome shotgun (WGS) entry which is preliminary data.</text>
</comment>
<evidence type="ECO:0000256" key="16">
    <source>
        <dbReference type="SAM" id="Phobius"/>
    </source>
</evidence>
<reference evidence="18 19" key="1">
    <citation type="submission" date="2016-05" db="EMBL/GenBank/DDBJ databases">
        <title>First whole genome sequencing of Entamoeba histolytica HM1:IMSS-clone-6.</title>
        <authorList>
            <person name="Mukherjee Avik.K."/>
            <person name="Izumyama S."/>
            <person name="Nakada-Tsukui K."/>
            <person name="Nozaki T."/>
        </authorList>
    </citation>
    <scope>NUCLEOTIDE SEQUENCE [LARGE SCALE GENOMIC DNA]</scope>
    <source>
        <strain evidence="18 19">HM1:IMSS clone 6</strain>
    </source>
</reference>
<dbReference type="AlphaFoldDB" id="A0A175K1A9"/>
<dbReference type="EC" id="2.4.99.18" evidence="6"/>
<dbReference type="EMBL" id="BDEQ01000001">
    <property type="protein sequence ID" value="GAT99717.1"/>
    <property type="molecule type" value="Genomic_DNA"/>
</dbReference>
<dbReference type="eggNOG" id="KOG2292">
    <property type="taxonomic scope" value="Eukaryota"/>
</dbReference>
<keyword evidence="10" id="KW-0479">Metal-binding</keyword>
<gene>
    <name evidence="18" type="ORF">CL6EHI_042580</name>
</gene>
<name>A0A175K1A9_ENTHI</name>
<evidence type="ECO:0000256" key="12">
    <source>
        <dbReference type="ARBA" id="ARBA00022989"/>
    </source>
</evidence>
<evidence type="ECO:0000256" key="3">
    <source>
        <dbReference type="ARBA" id="ARBA00004127"/>
    </source>
</evidence>
<evidence type="ECO:0000256" key="10">
    <source>
        <dbReference type="ARBA" id="ARBA00022723"/>
    </source>
</evidence>
<evidence type="ECO:0000256" key="7">
    <source>
        <dbReference type="ARBA" id="ARBA00022676"/>
    </source>
</evidence>
<protein>
    <recommendedName>
        <fullName evidence="6">dolichyl-diphosphooligosaccharide--protein glycotransferase</fullName>
        <ecNumber evidence="6">2.4.99.18</ecNumber>
    </recommendedName>
</protein>
<dbReference type="VEuPathDB" id="AmoebaDB:KM1_153050"/>
<keyword evidence="8 18" id="KW-0808">Transferase</keyword>